<organism evidence="4 5">
    <name type="scientific">Saccharothrix xinjiangensis</name>
    <dbReference type="NCBI Taxonomy" id="204798"/>
    <lineage>
        <taxon>Bacteria</taxon>
        <taxon>Bacillati</taxon>
        <taxon>Actinomycetota</taxon>
        <taxon>Actinomycetes</taxon>
        <taxon>Pseudonocardiales</taxon>
        <taxon>Pseudonocardiaceae</taxon>
        <taxon>Saccharothrix</taxon>
    </lineage>
</organism>
<dbReference type="Gene3D" id="1.10.1240.10">
    <property type="entry name" value="Methionine synthase domain"/>
    <property type="match status" value="1"/>
</dbReference>
<dbReference type="PROSITE" id="PS50937">
    <property type="entry name" value="HTH_MERR_2"/>
    <property type="match status" value="1"/>
</dbReference>
<reference evidence="5" key="1">
    <citation type="journal article" date="2019" name="Int. J. Syst. Evol. Microbiol.">
        <title>The Global Catalogue of Microorganisms (GCM) 10K type strain sequencing project: providing services to taxonomists for standard genome sequencing and annotation.</title>
        <authorList>
            <consortium name="The Broad Institute Genomics Platform"/>
            <consortium name="The Broad Institute Genome Sequencing Center for Infectious Disease"/>
            <person name="Wu L."/>
            <person name="Ma J."/>
        </authorList>
    </citation>
    <scope>NUCLEOTIDE SEQUENCE [LARGE SCALE GENOMIC DNA]</scope>
    <source>
        <strain evidence="5">KCTC 12848</strain>
    </source>
</reference>
<dbReference type="InterPro" id="IPR036594">
    <property type="entry name" value="Meth_synthase_dom"/>
</dbReference>
<dbReference type="Proteomes" id="UP001595833">
    <property type="component" value="Unassembled WGS sequence"/>
</dbReference>
<dbReference type="RefSeq" id="WP_380649059.1">
    <property type="nucleotide sequence ID" value="NZ_JBHSJB010000053.1"/>
</dbReference>
<dbReference type="InterPro" id="IPR047057">
    <property type="entry name" value="MerR_fam"/>
</dbReference>
<protein>
    <submittedName>
        <fullName evidence="4">MerR family transcriptional regulator</fullName>
    </submittedName>
</protein>
<dbReference type="SUPFAM" id="SSF46955">
    <property type="entry name" value="Putative DNA-binding domain"/>
    <property type="match status" value="1"/>
</dbReference>
<evidence type="ECO:0000256" key="1">
    <source>
        <dbReference type="ARBA" id="ARBA00023125"/>
    </source>
</evidence>
<evidence type="ECO:0000313" key="5">
    <source>
        <dbReference type="Proteomes" id="UP001595833"/>
    </source>
</evidence>
<evidence type="ECO:0000259" key="3">
    <source>
        <dbReference type="PROSITE" id="PS50937"/>
    </source>
</evidence>
<dbReference type="Gene3D" id="1.10.1660.10">
    <property type="match status" value="1"/>
</dbReference>
<proteinExistence type="predicted"/>
<dbReference type="Gene3D" id="3.40.50.280">
    <property type="entry name" value="Cobalamin-binding domain"/>
    <property type="match status" value="1"/>
</dbReference>
<evidence type="ECO:0000256" key="2">
    <source>
        <dbReference type="SAM" id="MobiDB-lite"/>
    </source>
</evidence>
<dbReference type="Pfam" id="PF13411">
    <property type="entry name" value="MerR_1"/>
    <property type="match status" value="1"/>
</dbReference>
<accession>A0ABV9YC28</accession>
<comment type="caution">
    <text evidence="4">The sequence shown here is derived from an EMBL/GenBank/DDBJ whole genome shotgun (WGS) entry which is preliminary data.</text>
</comment>
<feature type="region of interest" description="Disordered" evidence="2">
    <location>
        <begin position="71"/>
        <end position="92"/>
    </location>
</feature>
<feature type="domain" description="HTH merR-type" evidence="3">
    <location>
        <begin position="7"/>
        <end position="76"/>
    </location>
</feature>
<dbReference type="EMBL" id="JBHSJB010000053">
    <property type="protein sequence ID" value="MFC5060293.1"/>
    <property type="molecule type" value="Genomic_DNA"/>
</dbReference>
<dbReference type="SMART" id="SM00422">
    <property type="entry name" value="HTH_MERR"/>
    <property type="match status" value="1"/>
</dbReference>
<keyword evidence="5" id="KW-1185">Reference proteome</keyword>
<gene>
    <name evidence="4" type="ORF">ACFPFM_41840</name>
</gene>
<dbReference type="PANTHER" id="PTHR30204">
    <property type="entry name" value="REDOX-CYCLING DRUG-SENSING TRANSCRIPTIONAL ACTIVATOR SOXR"/>
    <property type="match status" value="1"/>
</dbReference>
<dbReference type="PANTHER" id="PTHR30204:SF97">
    <property type="entry name" value="MERR FAMILY REGULATORY PROTEIN"/>
    <property type="match status" value="1"/>
</dbReference>
<sequence>MVEQGSGLTPGALAGMLGISPTTLRTWHRRYGLGPTARTSGNHRRYGPRDVERLRRMVALTAQGLAPAAAARAALGGPPPSPAADDRPALDARAARAARRGLVAAAGRLDEPLMRDLAGTLVAEHGVVAAWQHVFTPTLAELGRRAAARGAGVEVEHVTSAAVLHALRGVPLPAEGGRTAALLACAPDEQHTLPLEALGAALSERDSTWRNLGARLPARALLAAVDKIRPAAVVVWAHRDDLARGVPLDELVNGSDAVVAVAGAGWAEVATPPAVERLTSLRDGVRVVLRAAGRGD</sequence>
<dbReference type="InterPro" id="IPR009061">
    <property type="entry name" value="DNA-bd_dom_put_sf"/>
</dbReference>
<name>A0ABV9YC28_9PSEU</name>
<keyword evidence="1" id="KW-0238">DNA-binding</keyword>
<evidence type="ECO:0000313" key="4">
    <source>
        <dbReference type="EMBL" id="MFC5060293.1"/>
    </source>
</evidence>
<dbReference type="InterPro" id="IPR000551">
    <property type="entry name" value="MerR-type_HTH_dom"/>
</dbReference>